<organism evidence="8 9">
    <name type="scientific">Rehmannia glutinosa</name>
    <name type="common">Chinese foxglove</name>
    <dbReference type="NCBI Taxonomy" id="99300"/>
    <lineage>
        <taxon>Eukaryota</taxon>
        <taxon>Viridiplantae</taxon>
        <taxon>Streptophyta</taxon>
        <taxon>Embryophyta</taxon>
        <taxon>Tracheophyta</taxon>
        <taxon>Spermatophyta</taxon>
        <taxon>Magnoliopsida</taxon>
        <taxon>eudicotyledons</taxon>
        <taxon>Gunneridae</taxon>
        <taxon>Pentapetalae</taxon>
        <taxon>asterids</taxon>
        <taxon>lamiids</taxon>
        <taxon>Lamiales</taxon>
        <taxon>Orobanchaceae</taxon>
        <taxon>Rehmannieae</taxon>
        <taxon>Rehmannia</taxon>
    </lineage>
</organism>
<keyword evidence="5 7" id="KW-0560">Oxidoreductase</keyword>
<gene>
    <name evidence="8" type="ORF">DH2020_005214</name>
</gene>
<dbReference type="PRINTS" id="PR00385">
    <property type="entry name" value="P450"/>
</dbReference>
<dbReference type="InterPro" id="IPR002401">
    <property type="entry name" value="Cyt_P450_E_grp-I"/>
</dbReference>
<protein>
    <recommendedName>
        <fullName evidence="10">Abscisic acid 8'-hydroxylase</fullName>
    </recommendedName>
</protein>
<keyword evidence="4" id="KW-1133">Transmembrane helix</keyword>
<comment type="subcellular location">
    <subcellularLocation>
        <location evidence="1">Membrane</location>
        <topology evidence="1">Single-pass membrane protein</topology>
    </subcellularLocation>
</comment>
<dbReference type="Gene3D" id="1.10.630.10">
    <property type="entry name" value="Cytochrome P450"/>
    <property type="match status" value="1"/>
</dbReference>
<dbReference type="InterPro" id="IPR036396">
    <property type="entry name" value="Cyt_P450_sf"/>
</dbReference>
<dbReference type="PANTHER" id="PTHR24286">
    <property type="entry name" value="CYTOCHROME P450 26"/>
    <property type="match status" value="1"/>
</dbReference>
<evidence type="ECO:0008006" key="10">
    <source>
        <dbReference type="Google" id="ProtNLM"/>
    </source>
</evidence>
<dbReference type="EMBL" id="JABTTQ020000016">
    <property type="protein sequence ID" value="KAK6142159.1"/>
    <property type="molecule type" value="Genomic_DNA"/>
</dbReference>
<keyword evidence="4" id="KW-0472">Membrane</keyword>
<evidence type="ECO:0000256" key="6">
    <source>
        <dbReference type="ARBA" id="ARBA00023004"/>
    </source>
</evidence>
<keyword evidence="7" id="KW-0503">Monooxygenase</keyword>
<evidence type="ECO:0000256" key="3">
    <source>
        <dbReference type="ARBA" id="ARBA00022723"/>
    </source>
</evidence>
<dbReference type="CDD" id="cd11043">
    <property type="entry name" value="CYP90-like"/>
    <property type="match status" value="1"/>
</dbReference>
<evidence type="ECO:0000256" key="7">
    <source>
        <dbReference type="RuleBase" id="RU000461"/>
    </source>
</evidence>
<dbReference type="PRINTS" id="PR00463">
    <property type="entry name" value="EP450I"/>
</dbReference>
<evidence type="ECO:0000313" key="9">
    <source>
        <dbReference type="Proteomes" id="UP001318860"/>
    </source>
</evidence>
<evidence type="ECO:0000256" key="4">
    <source>
        <dbReference type="ARBA" id="ARBA00022989"/>
    </source>
</evidence>
<dbReference type="Proteomes" id="UP001318860">
    <property type="component" value="Unassembled WGS sequence"/>
</dbReference>
<name>A0ABR0W7U2_REHGL</name>
<comment type="caution">
    <text evidence="8">The sequence shown here is derived from an EMBL/GenBank/DDBJ whole genome shotgun (WGS) entry which is preliminary data.</text>
</comment>
<dbReference type="InterPro" id="IPR017972">
    <property type="entry name" value="Cyt_P450_CS"/>
</dbReference>
<evidence type="ECO:0000313" key="8">
    <source>
        <dbReference type="EMBL" id="KAK6142159.1"/>
    </source>
</evidence>
<evidence type="ECO:0000256" key="5">
    <source>
        <dbReference type="ARBA" id="ARBA00023002"/>
    </source>
</evidence>
<keyword evidence="3 7" id="KW-0479">Metal-binding</keyword>
<comment type="similarity">
    <text evidence="7">Belongs to the cytochrome P450 family.</text>
</comment>
<evidence type="ECO:0000256" key="1">
    <source>
        <dbReference type="ARBA" id="ARBA00004167"/>
    </source>
</evidence>
<accession>A0ABR0W7U2</accession>
<dbReference type="InterPro" id="IPR001128">
    <property type="entry name" value="Cyt_P450"/>
</dbReference>
<dbReference type="PANTHER" id="PTHR24286:SF220">
    <property type="entry name" value="ABSCISIC ACID 8'-HYDROXYLASE 2"/>
    <property type="match status" value="1"/>
</dbReference>
<reference evidence="8 9" key="1">
    <citation type="journal article" date="2021" name="Comput. Struct. Biotechnol. J.">
        <title>De novo genome assembly of the potent medicinal plant Rehmannia glutinosa using nanopore technology.</title>
        <authorList>
            <person name="Ma L."/>
            <person name="Dong C."/>
            <person name="Song C."/>
            <person name="Wang X."/>
            <person name="Zheng X."/>
            <person name="Niu Y."/>
            <person name="Chen S."/>
            <person name="Feng W."/>
        </authorList>
    </citation>
    <scope>NUCLEOTIDE SEQUENCE [LARGE SCALE GENOMIC DNA]</scope>
    <source>
        <strain evidence="8">DH-2019</strain>
    </source>
</reference>
<proteinExistence type="inferred from homology"/>
<keyword evidence="6 7" id="KW-0408">Iron</keyword>
<evidence type="ECO:0000256" key="2">
    <source>
        <dbReference type="ARBA" id="ARBA00022692"/>
    </source>
</evidence>
<dbReference type="SUPFAM" id="SSF48264">
    <property type="entry name" value="Cytochrome P450"/>
    <property type="match status" value="1"/>
</dbReference>
<keyword evidence="2" id="KW-0812">Transmembrane</keyword>
<sequence length="470" mass="53518">MSLIIIVIIFVLFLLQWKWVNKRGYKTRLPPGSMGWPYIGETLKLYTQHPKTFFSIRSKRYGSIFKSHILGCPCVMISSPEAAKIVLVSKAHLFKPTYPPSKEKMIGPEALFFHQGDYHSMLKKLVQSSFSPSAIKGSVHAIENIVLNCLPKWENATTPIYTLQEMKKYAFEVAMISAFGDNPEQETQGIKCLYQKLEKGYNSMPLDFPGTPFHKAMKARKSLNERLRKLIEKRRRSGESGGGLLGILLKKQKLNEISDSQIADNIIGVIFAAHDTTASVLTWVLKYLHDNANVLEAVVREQDGIRRKLQHEDKRALTWDDTRHMLLTTRVIQETLRSASILSFTFREAVEDVEFQGYVIPKGWKVLPLFRTIHHSSDFFPQPEIFDPSRFEVPPKPNTYIPFGNGAHSCPGSELAKLEMLIFLHHLTTTYRWKVIGAEDAIQYGPFPVPKGGLPIQVIPRSNKNINKKI</sequence>
<keyword evidence="7" id="KW-0349">Heme</keyword>
<dbReference type="PROSITE" id="PS00086">
    <property type="entry name" value="CYTOCHROME_P450"/>
    <property type="match status" value="1"/>
</dbReference>
<keyword evidence="9" id="KW-1185">Reference proteome</keyword>
<dbReference type="Pfam" id="PF00067">
    <property type="entry name" value="p450"/>
    <property type="match status" value="1"/>
</dbReference>